<feature type="region of interest" description="Disordered" evidence="3">
    <location>
        <begin position="143"/>
        <end position="170"/>
    </location>
</feature>
<dbReference type="Proteomes" id="UP000688137">
    <property type="component" value="Unassembled WGS sequence"/>
</dbReference>
<dbReference type="PROSITE" id="PS00028">
    <property type="entry name" value="ZINC_FINGER_C2H2_1"/>
    <property type="match status" value="1"/>
</dbReference>
<evidence type="ECO:0000256" key="1">
    <source>
        <dbReference type="PROSITE-ProRule" id="PRU00042"/>
    </source>
</evidence>
<name>A0A8S1JQ42_PARPR</name>
<feature type="coiled-coil region" evidence="2">
    <location>
        <begin position="54"/>
        <end position="95"/>
    </location>
</feature>
<accession>A0A8S1JQ42</accession>
<keyword evidence="2" id="KW-0175">Coiled coil</keyword>
<dbReference type="GO" id="GO:0008270">
    <property type="term" value="F:zinc ion binding"/>
    <property type="evidence" value="ECO:0007669"/>
    <property type="project" value="UniProtKB-KW"/>
</dbReference>
<gene>
    <name evidence="5" type="ORF">PPRIM_AZ9-3.1.T0060097</name>
</gene>
<evidence type="ECO:0000256" key="3">
    <source>
        <dbReference type="SAM" id="MobiDB-lite"/>
    </source>
</evidence>
<dbReference type="AlphaFoldDB" id="A0A8S1JQ42"/>
<reference evidence="5" key="1">
    <citation type="submission" date="2021-01" db="EMBL/GenBank/DDBJ databases">
        <authorList>
            <consortium name="Genoscope - CEA"/>
            <person name="William W."/>
        </authorList>
    </citation>
    <scope>NUCLEOTIDE SEQUENCE</scope>
</reference>
<keyword evidence="1" id="KW-0479">Metal-binding</keyword>
<dbReference type="InterPro" id="IPR013087">
    <property type="entry name" value="Znf_C2H2_type"/>
</dbReference>
<evidence type="ECO:0000313" key="5">
    <source>
        <dbReference type="EMBL" id="CAD8044015.1"/>
    </source>
</evidence>
<keyword evidence="1" id="KW-0862">Zinc</keyword>
<keyword evidence="6" id="KW-1185">Reference proteome</keyword>
<feature type="compositionally biased region" description="Polar residues" evidence="3">
    <location>
        <begin position="148"/>
        <end position="157"/>
    </location>
</feature>
<dbReference type="SMART" id="SM00355">
    <property type="entry name" value="ZnF_C2H2"/>
    <property type="match status" value="1"/>
</dbReference>
<feature type="domain" description="C2H2-type" evidence="4">
    <location>
        <begin position="111"/>
        <end position="136"/>
    </location>
</feature>
<organism evidence="5 6">
    <name type="scientific">Paramecium primaurelia</name>
    <dbReference type="NCBI Taxonomy" id="5886"/>
    <lineage>
        <taxon>Eukaryota</taxon>
        <taxon>Sar</taxon>
        <taxon>Alveolata</taxon>
        <taxon>Ciliophora</taxon>
        <taxon>Intramacronucleata</taxon>
        <taxon>Oligohymenophorea</taxon>
        <taxon>Peniculida</taxon>
        <taxon>Parameciidae</taxon>
        <taxon>Paramecium</taxon>
    </lineage>
</organism>
<evidence type="ECO:0000313" key="6">
    <source>
        <dbReference type="Proteomes" id="UP000688137"/>
    </source>
</evidence>
<keyword evidence="1" id="KW-0863">Zinc-finger</keyword>
<proteinExistence type="predicted"/>
<protein>
    <recommendedName>
        <fullName evidence="4">C2H2-type domain-containing protein</fullName>
    </recommendedName>
</protein>
<evidence type="ECO:0000259" key="4">
    <source>
        <dbReference type="PROSITE" id="PS50157"/>
    </source>
</evidence>
<evidence type="ECO:0000256" key="2">
    <source>
        <dbReference type="SAM" id="Coils"/>
    </source>
</evidence>
<comment type="caution">
    <text evidence="5">The sequence shown here is derived from an EMBL/GenBank/DDBJ whole genome shotgun (WGS) entry which is preliminary data.</text>
</comment>
<sequence length="170" mass="20056">MSNAKSDGENPKYMMGDEPVRFQNYVGGQDEQQVPQQDQNLEYYNEYLRLYIANVVLTNQLKELLNEKNELVNKLNKLERRNQELNSNVEETGEERKKRLRRPAQEIERHFTCPVENCQKKYGAEGSLNQHIKLKHPELVKDRAFYKSNEQSQQQGEPESLSDLKQEQNQ</sequence>
<dbReference type="EMBL" id="CAJJDM010000003">
    <property type="protein sequence ID" value="CAD8044015.1"/>
    <property type="molecule type" value="Genomic_DNA"/>
</dbReference>
<dbReference type="PROSITE" id="PS50157">
    <property type="entry name" value="ZINC_FINGER_C2H2_2"/>
    <property type="match status" value="1"/>
</dbReference>